<dbReference type="InterPro" id="IPR013325">
    <property type="entry name" value="RNA_pol_sigma_r2"/>
</dbReference>
<evidence type="ECO:0000256" key="4">
    <source>
        <dbReference type="ARBA" id="ARBA00023163"/>
    </source>
</evidence>
<dbReference type="PANTHER" id="PTHR43133">
    <property type="entry name" value="RNA POLYMERASE ECF-TYPE SIGMA FACTO"/>
    <property type="match status" value="1"/>
</dbReference>
<feature type="domain" description="RNA polymerase sigma-70 region 2" evidence="5">
    <location>
        <begin position="16"/>
        <end position="76"/>
    </location>
</feature>
<evidence type="ECO:0000256" key="1">
    <source>
        <dbReference type="ARBA" id="ARBA00023015"/>
    </source>
</evidence>
<evidence type="ECO:0000313" key="7">
    <source>
        <dbReference type="Proteomes" id="UP000699691"/>
    </source>
</evidence>
<accession>A0A955LWD6</accession>
<evidence type="ECO:0000256" key="2">
    <source>
        <dbReference type="ARBA" id="ARBA00023082"/>
    </source>
</evidence>
<keyword evidence="1" id="KW-0805">Transcription regulation</keyword>
<dbReference type="PANTHER" id="PTHR43133:SF8">
    <property type="entry name" value="RNA POLYMERASE SIGMA FACTOR HI_1459-RELATED"/>
    <property type="match status" value="1"/>
</dbReference>
<evidence type="ECO:0000256" key="3">
    <source>
        <dbReference type="ARBA" id="ARBA00023125"/>
    </source>
</evidence>
<feature type="non-terminal residue" evidence="6">
    <location>
        <position position="124"/>
    </location>
</feature>
<proteinExistence type="predicted"/>
<dbReference type="Pfam" id="PF04542">
    <property type="entry name" value="Sigma70_r2"/>
    <property type="match status" value="1"/>
</dbReference>
<dbReference type="GO" id="GO:0016987">
    <property type="term" value="F:sigma factor activity"/>
    <property type="evidence" value="ECO:0007669"/>
    <property type="project" value="UniProtKB-KW"/>
</dbReference>
<dbReference type="NCBIfam" id="TIGR02937">
    <property type="entry name" value="sigma70-ECF"/>
    <property type="match status" value="1"/>
</dbReference>
<protein>
    <submittedName>
        <fullName evidence="6">RNA polymerase sigma factor</fullName>
    </submittedName>
</protein>
<dbReference type="InterPro" id="IPR014284">
    <property type="entry name" value="RNA_pol_sigma-70_dom"/>
</dbReference>
<dbReference type="SUPFAM" id="SSF88946">
    <property type="entry name" value="Sigma2 domain of RNA polymerase sigma factors"/>
    <property type="match status" value="1"/>
</dbReference>
<dbReference type="Proteomes" id="UP000699691">
    <property type="component" value="Unassembled WGS sequence"/>
</dbReference>
<dbReference type="EMBL" id="JAGQKY010000216">
    <property type="protein sequence ID" value="MCA9397969.1"/>
    <property type="molecule type" value="Genomic_DNA"/>
</dbReference>
<keyword evidence="4" id="KW-0804">Transcription</keyword>
<dbReference type="GO" id="GO:0006352">
    <property type="term" value="P:DNA-templated transcription initiation"/>
    <property type="evidence" value="ECO:0007669"/>
    <property type="project" value="InterPro"/>
</dbReference>
<reference evidence="6" key="1">
    <citation type="submission" date="2020-04" db="EMBL/GenBank/DDBJ databases">
        <authorList>
            <person name="Zhang T."/>
        </authorList>
    </citation>
    <scope>NUCLEOTIDE SEQUENCE</scope>
    <source>
        <strain evidence="6">HKST-UBA02</strain>
    </source>
</reference>
<keyword evidence="3" id="KW-0238">DNA-binding</keyword>
<comment type="caution">
    <text evidence="6">The sequence shown here is derived from an EMBL/GenBank/DDBJ whole genome shotgun (WGS) entry which is preliminary data.</text>
</comment>
<organism evidence="6 7">
    <name type="scientific">candidate division WWE3 bacterium</name>
    <dbReference type="NCBI Taxonomy" id="2053526"/>
    <lineage>
        <taxon>Bacteria</taxon>
        <taxon>Katanobacteria</taxon>
    </lineage>
</organism>
<keyword evidence="2" id="KW-0731">Sigma factor</keyword>
<dbReference type="InterPro" id="IPR007627">
    <property type="entry name" value="RNA_pol_sigma70_r2"/>
</dbReference>
<dbReference type="AlphaFoldDB" id="A0A955LWD6"/>
<evidence type="ECO:0000259" key="5">
    <source>
        <dbReference type="Pfam" id="PF04542"/>
    </source>
</evidence>
<name>A0A955LWD6_UNCKA</name>
<dbReference type="GO" id="GO:0003677">
    <property type="term" value="F:DNA binding"/>
    <property type="evidence" value="ECO:0007669"/>
    <property type="project" value="UniProtKB-KW"/>
</dbReference>
<dbReference type="InterPro" id="IPR039425">
    <property type="entry name" value="RNA_pol_sigma-70-like"/>
</dbReference>
<reference evidence="6" key="2">
    <citation type="journal article" date="2021" name="Microbiome">
        <title>Successional dynamics and alternative stable states in a saline activated sludge microbial community over 9 years.</title>
        <authorList>
            <person name="Wang Y."/>
            <person name="Ye J."/>
            <person name="Ju F."/>
            <person name="Liu L."/>
            <person name="Boyd J.A."/>
            <person name="Deng Y."/>
            <person name="Parks D.H."/>
            <person name="Jiang X."/>
            <person name="Yin X."/>
            <person name="Woodcroft B.J."/>
            <person name="Tyson G.W."/>
            <person name="Hugenholtz P."/>
            <person name="Polz M.F."/>
            <person name="Zhang T."/>
        </authorList>
    </citation>
    <scope>NUCLEOTIDE SEQUENCE</scope>
    <source>
        <strain evidence="6">HKST-UBA02</strain>
    </source>
</reference>
<dbReference type="Gene3D" id="1.10.1740.10">
    <property type="match status" value="1"/>
</dbReference>
<sequence>MSRKQTFEQVYNNCSLPLRKFISRKIGYDQTIVDDVFQETFLAAYKSWDTFENKSKYLTWLCRISLNKIADYYRKNIHENSRLVVPLANVFDLFFSHDLTPEEQTVLDELKGQLRTCLNLMPPE</sequence>
<gene>
    <name evidence="6" type="ORF">KC573_04000</name>
</gene>
<evidence type="ECO:0000313" key="6">
    <source>
        <dbReference type="EMBL" id="MCA9397969.1"/>
    </source>
</evidence>